<evidence type="ECO:0000256" key="1">
    <source>
        <dbReference type="ARBA" id="ARBA00004167"/>
    </source>
</evidence>
<proteinExistence type="predicted"/>
<name>A0ABQ9EY09_TEGGR</name>
<keyword evidence="4" id="KW-1185">Reference proteome</keyword>
<dbReference type="PANTHER" id="PTHR24416:SF604">
    <property type="entry name" value="RECEPTOR PROTEIN-TYROSINE KINASE"/>
    <property type="match status" value="1"/>
</dbReference>
<evidence type="ECO:0000313" key="4">
    <source>
        <dbReference type="Proteomes" id="UP001217089"/>
    </source>
</evidence>
<dbReference type="InterPro" id="IPR050122">
    <property type="entry name" value="RTK"/>
</dbReference>
<keyword evidence="2" id="KW-0547">Nucleotide-binding</keyword>
<dbReference type="PROSITE" id="PS00107">
    <property type="entry name" value="PROTEIN_KINASE_ATP"/>
    <property type="match status" value="1"/>
</dbReference>
<sequence length="96" mass="10705">MMEYNPNYDFVGAKYPEQQLTEINRNKLHLVRALGQGAFGDVYKGYLAGVPHVAGELPVAIKDNDPCVLCVADLLKLAVDVAKGCQHLEEKHFIHR</sequence>
<feature type="binding site" evidence="2">
    <location>
        <position position="62"/>
    </location>
    <ligand>
        <name>ATP</name>
        <dbReference type="ChEBI" id="CHEBI:30616"/>
    </ligand>
</feature>
<dbReference type="Proteomes" id="UP001217089">
    <property type="component" value="Unassembled WGS sequence"/>
</dbReference>
<dbReference type="InterPro" id="IPR011009">
    <property type="entry name" value="Kinase-like_dom_sf"/>
</dbReference>
<reference evidence="3 4" key="1">
    <citation type="submission" date="2022-12" db="EMBL/GenBank/DDBJ databases">
        <title>Chromosome-level genome of Tegillarca granosa.</title>
        <authorList>
            <person name="Kim J."/>
        </authorList>
    </citation>
    <scope>NUCLEOTIDE SEQUENCE [LARGE SCALE GENOMIC DNA]</scope>
    <source>
        <strain evidence="3">Teg-2019</strain>
        <tissue evidence="3">Adductor muscle</tissue>
    </source>
</reference>
<dbReference type="Gene3D" id="3.30.200.20">
    <property type="entry name" value="Phosphorylase Kinase, domain 1"/>
    <property type="match status" value="1"/>
</dbReference>
<protein>
    <submittedName>
        <fullName evidence="3">Uncharacterized protein</fullName>
    </submittedName>
</protein>
<comment type="caution">
    <text evidence="3">The sequence shown here is derived from an EMBL/GenBank/DDBJ whole genome shotgun (WGS) entry which is preliminary data.</text>
</comment>
<dbReference type="SUPFAM" id="SSF56112">
    <property type="entry name" value="Protein kinase-like (PK-like)"/>
    <property type="match status" value="1"/>
</dbReference>
<dbReference type="EMBL" id="JARBDR010000657">
    <property type="protein sequence ID" value="KAJ8308517.1"/>
    <property type="molecule type" value="Genomic_DNA"/>
</dbReference>
<dbReference type="InterPro" id="IPR017441">
    <property type="entry name" value="Protein_kinase_ATP_BS"/>
</dbReference>
<evidence type="ECO:0000256" key="2">
    <source>
        <dbReference type="PROSITE-ProRule" id="PRU10141"/>
    </source>
</evidence>
<comment type="subcellular location">
    <subcellularLocation>
        <location evidence="1">Membrane</location>
        <topology evidence="1">Single-pass membrane protein</topology>
    </subcellularLocation>
</comment>
<organism evidence="3 4">
    <name type="scientific">Tegillarca granosa</name>
    <name type="common">Malaysian cockle</name>
    <name type="synonym">Anadara granosa</name>
    <dbReference type="NCBI Taxonomy" id="220873"/>
    <lineage>
        <taxon>Eukaryota</taxon>
        <taxon>Metazoa</taxon>
        <taxon>Spiralia</taxon>
        <taxon>Lophotrochozoa</taxon>
        <taxon>Mollusca</taxon>
        <taxon>Bivalvia</taxon>
        <taxon>Autobranchia</taxon>
        <taxon>Pteriomorphia</taxon>
        <taxon>Arcoida</taxon>
        <taxon>Arcoidea</taxon>
        <taxon>Arcidae</taxon>
        <taxon>Tegillarca</taxon>
    </lineage>
</organism>
<gene>
    <name evidence="3" type="ORF">KUTeg_013391</name>
</gene>
<accession>A0ABQ9EY09</accession>
<evidence type="ECO:0000313" key="3">
    <source>
        <dbReference type="EMBL" id="KAJ8308517.1"/>
    </source>
</evidence>
<keyword evidence="2" id="KW-0067">ATP-binding</keyword>
<dbReference type="PANTHER" id="PTHR24416">
    <property type="entry name" value="TYROSINE-PROTEIN KINASE RECEPTOR"/>
    <property type="match status" value="1"/>
</dbReference>